<dbReference type="GO" id="GO:0006782">
    <property type="term" value="P:protoporphyrinogen IX biosynthetic process"/>
    <property type="evidence" value="ECO:0007669"/>
    <property type="project" value="UniProtKB-UniRule"/>
</dbReference>
<evidence type="ECO:0000256" key="5">
    <source>
        <dbReference type="ARBA" id="ARBA00023244"/>
    </source>
</evidence>
<comment type="pathway">
    <text evidence="1 9">Porphyrin-containing compound metabolism; protoporphyrin-IX biosynthesis; coproporphyrinogen-III from 5-aminolevulinate: step 3/4.</text>
</comment>
<evidence type="ECO:0000313" key="12">
    <source>
        <dbReference type="Proteomes" id="UP000199334"/>
    </source>
</evidence>
<dbReference type="GO" id="GO:0004852">
    <property type="term" value="F:uroporphyrinogen-III synthase activity"/>
    <property type="evidence" value="ECO:0007669"/>
    <property type="project" value="UniProtKB-UniRule"/>
</dbReference>
<dbReference type="STRING" id="237069.SAMN05216498_1758"/>
<dbReference type="InterPro" id="IPR036108">
    <property type="entry name" value="4pyrrol_syn_uPrphyn_synt_sf"/>
</dbReference>
<evidence type="ECO:0000256" key="7">
    <source>
        <dbReference type="ARBA" id="ARBA00040167"/>
    </source>
</evidence>
<evidence type="ECO:0000256" key="9">
    <source>
        <dbReference type="RuleBase" id="RU366031"/>
    </source>
</evidence>
<evidence type="ECO:0000256" key="2">
    <source>
        <dbReference type="ARBA" id="ARBA00008133"/>
    </source>
</evidence>
<keyword evidence="12" id="KW-1185">Reference proteome</keyword>
<accession>A0A1G9ZML8</accession>
<reference evidence="11 12" key="1">
    <citation type="submission" date="2016-10" db="EMBL/GenBank/DDBJ databases">
        <authorList>
            <person name="de Groot N.N."/>
        </authorList>
    </citation>
    <scope>NUCLEOTIDE SEQUENCE [LARGE SCALE GENOMIC DNA]</scope>
    <source>
        <strain evidence="11 12">CGMCC 1.3442</strain>
    </source>
</reference>
<dbReference type="SUPFAM" id="SSF69618">
    <property type="entry name" value="HemD-like"/>
    <property type="match status" value="1"/>
</dbReference>
<dbReference type="PANTHER" id="PTHR38042:SF1">
    <property type="entry name" value="UROPORPHYRINOGEN-III SYNTHASE, CHLOROPLASTIC"/>
    <property type="match status" value="1"/>
</dbReference>
<dbReference type="AlphaFoldDB" id="A0A1G9ZML8"/>
<comment type="catalytic activity">
    <reaction evidence="8 9">
        <text>hydroxymethylbilane = uroporphyrinogen III + H2O</text>
        <dbReference type="Rhea" id="RHEA:18965"/>
        <dbReference type="ChEBI" id="CHEBI:15377"/>
        <dbReference type="ChEBI" id="CHEBI:57308"/>
        <dbReference type="ChEBI" id="CHEBI:57845"/>
        <dbReference type="EC" id="4.2.1.75"/>
    </reaction>
</comment>
<dbReference type="GO" id="GO:0006780">
    <property type="term" value="P:uroporphyrinogen III biosynthetic process"/>
    <property type="evidence" value="ECO:0007669"/>
    <property type="project" value="UniProtKB-UniRule"/>
</dbReference>
<comment type="function">
    <text evidence="6 9">Catalyzes cyclization of the linear tetrapyrrole, hydroxymethylbilane, to the macrocyclic uroporphyrinogen III.</text>
</comment>
<dbReference type="Proteomes" id="UP000199334">
    <property type="component" value="Unassembled WGS sequence"/>
</dbReference>
<evidence type="ECO:0000256" key="3">
    <source>
        <dbReference type="ARBA" id="ARBA00013109"/>
    </source>
</evidence>
<dbReference type="CDD" id="cd06578">
    <property type="entry name" value="HemD"/>
    <property type="match status" value="1"/>
</dbReference>
<gene>
    <name evidence="11" type="ORF">SAMN05216498_1758</name>
</gene>
<dbReference type="UniPathway" id="UPA00251">
    <property type="reaction ID" value="UER00320"/>
</dbReference>
<dbReference type="EMBL" id="FNIG01000003">
    <property type="protein sequence ID" value="SDN22357.1"/>
    <property type="molecule type" value="Genomic_DNA"/>
</dbReference>
<dbReference type="RefSeq" id="WP_093856229.1">
    <property type="nucleotide sequence ID" value="NZ_BJVZ01000012.1"/>
</dbReference>
<dbReference type="InterPro" id="IPR039793">
    <property type="entry name" value="UROS/Hem4"/>
</dbReference>
<dbReference type="PANTHER" id="PTHR38042">
    <property type="entry name" value="UROPORPHYRINOGEN-III SYNTHASE, CHLOROPLASTIC"/>
    <property type="match status" value="1"/>
</dbReference>
<evidence type="ECO:0000256" key="1">
    <source>
        <dbReference type="ARBA" id="ARBA00004772"/>
    </source>
</evidence>
<dbReference type="EC" id="4.2.1.75" evidence="3 9"/>
<comment type="similarity">
    <text evidence="2 9">Belongs to the uroporphyrinogen-III synthase family.</text>
</comment>
<keyword evidence="4 9" id="KW-0456">Lyase</keyword>
<protein>
    <recommendedName>
        <fullName evidence="7 9">Uroporphyrinogen-III synthase</fullName>
        <ecNumber evidence="3 9">4.2.1.75</ecNumber>
    </recommendedName>
</protein>
<evidence type="ECO:0000259" key="10">
    <source>
        <dbReference type="Pfam" id="PF02602"/>
    </source>
</evidence>
<organism evidence="11 12">
    <name type="scientific">Tenuibacillus multivorans</name>
    <dbReference type="NCBI Taxonomy" id="237069"/>
    <lineage>
        <taxon>Bacteria</taxon>
        <taxon>Bacillati</taxon>
        <taxon>Bacillota</taxon>
        <taxon>Bacilli</taxon>
        <taxon>Bacillales</taxon>
        <taxon>Bacillaceae</taxon>
        <taxon>Tenuibacillus</taxon>
    </lineage>
</organism>
<sequence>MSFLLDKHIFLSRDEEKASDFIDLLNEKDAKISALPLIKFESTDLDESQALFNQLRDFDWIVFTSANGVEYFFHHLENHRLSIEPLKQLKMAVVGTKTEQTLQQFGFNADFIPSHFDAEHFSREFTERYHPRHVLMIKGNLSRRVIDEAFDRVGCHYENMYVYRTLTNAEIQKPLNHLVDQQEIDAWVFTSPSSIEAFFKLINHRGASVLGKPCFCIGHTTEIKAKEYRFKHTLVPDVFTLEGLAYKVIEYYARKESKNE</sequence>
<evidence type="ECO:0000256" key="4">
    <source>
        <dbReference type="ARBA" id="ARBA00023239"/>
    </source>
</evidence>
<evidence type="ECO:0000313" key="11">
    <source>
        <dbReference type="EMBL" id="SDN22357.1"/>
    </source>
</evidence>
<dbReference type="OrthoDB" id="9815856at2"/>
<dbReference type="Gene3D" id="3.40.50.10090">
    <property type="match status" value="2"/>
</dbReference>
<name>A0A1G9ZML8_9BACI</name>
<dbReference type="InterPro" id="IPR003754">
    <property type="entry name" value="4pyrrol_synth_uPrphyn_synth"/>
</dbReference>
<keyword evidence="5 9" id="KW-0627">Porphyrin biosynthesis</keyword>
<dbReference type="Pfam" id="PF02602">
    <property type="entry name" value="HEM4"/>
    <property type="match status" value="1"/>
</dbReference>
<feature type="domain" description="Tetrapyrrole biosynthesis uroporphyrinogen III synthase" evidence="10">
    <location>
        <begin position="21"/>
        <end position="244"/>
    </location>
</feature>
<evidence type="ECO:0000256" key="8">
    <source>
        <dbReference type="ARBA" id="ARBA00048617"/>
    </source>
</evidence>
<proteinExistence type="inferred from homology"/>
<evidence type="ECO:0000256" key="6">
    <source>
        <dbReference type="ARBA" id="ARBA00037589"/>
    </source>
</evidence>